<dbReference type="Proteomes" id="UP000236394">
    <property type="component" value="Unassembled WGS sequence"/>
</dbReference>
<evidence type="ECO:0000313" key="2">
    <source>
        <dbReference type="EMBL" id="PNH18119.1"/>
    </source>
</evidence>
<evidence type="ECO:0000313" key="3">
    <source>
        <dbReference type="Proteomes" id="UP000236394"/>
    </source>
</evidence>
<dbReference type="PANTHER" id="PTHR30217">
    <property type="entry name" value="PEPTIDASE U32 FAMILY"/>
    <property type="match status" value="1"/>
</dbReference>
<reference evidence="3" key="1">
    <citation type="submission" date="2017-04" db="EMBL/GenBank/DDBJ databases">
        <authorList>
            <person name="Bumgarner R.E."/>
            <person name="Fredricks D.N."/>
            <person name="Srinivasan S."/>
        </authorList>
    </citation>
    <scope>NUCLEOTIDE SEQUENCE [LARGE SCALE GENOMIC DNA]</scope>
    <source>
        <strain evidence="3">KA00405</strain>
    </source>
</reference>
<dbReference type="AlphaFoldDB" id="A0A2J8B025"/>
<comment type="caution">
    <text evidence="2">The sequence shown here is derived from an EMBL/GenBank/DDBJ whole genome shotgun (WGS) entry which is preliminary data.</text>
</comment>
<dbReference type="InterPro" id="IPR020988">
    <property type="entry name" value="Pept_U32_collagenase"/>
</dbReference>
<dbReference type="Pfam" id="PF01136">
    <property type="entry name" value="Peptidase_U32"/>
    <property type="match status" value="1"/>
</dbReference>
<organism evidence="2 3">
    <name type="scientific">Mageeibacillus indolicus</name>
    <dbReference type="NCBI Taxonomy" id="884684"/>
    <lineage>
        <taxon>Bacteria</taxon>
        <taxon>Bacillati</taxon>
        <taxon>Bacillota</taxon>
        <taxon>Clostridia</taxon>
        <taxon>Eubacteriales</taxon>
        <taxon>Oscillospiraceae</taxon>
        <taxon>Mageeibacillus</taxon>
    </lineage>
</organism>
<dbReference type="InterPro" id="IPR051454">
    <property type="entry name" value="RNA/ubiquinone_mod_enzymes"/>
</dbReference>
<dbReference type="PANTHER" id="PTHR30217:SF10">
    <property type="entry name" value="23S RRNA 5-HYDROXYCYTIDINE C2501 SYNTHASE"/>
    <property type="match status" value="1"/>
</dbReference>
<dbReference type="EMBL" id="NBZD01000004">
    <property type="protein sequence ID" value="PNH18119.1"/>
    <property type="molecule type" value="Genomic_DNA"/>
</dbReference>
<proteinExistence type="predicted"/>
<dbReference type="RefSeq" id="WP_102892734.1">
    <property type="nucleotide sequence ID" value="NZ_NBZD01000004.1"/>
</dbReference>
<dbReference type="Pfam" id="PF12392">
    <property type="entry name" value="DUF3656"/>
    <property type="match status" value="1"/>
</dbReference>
<evidence type="ECO:0000259" key="1">
    <source>
        <dbReference type="Pfam" id="PF12392"/>
    </source>
</evidence>
<protein>
    <recommendedName>
        <fullName evidence="1">Peptidase U32 collagenase domain-containing protein</fullName>
    </recommendedName>
</protein>
<name>A0A2J8B025_9FIRM</name>
<sequence>MTVRQPEILAPVGDMDMLSAALRAGADAVFFGSGDFHARNKAVGLPEDKLPEIIEEIHFNSARCYLTLNTLIRQNELTAAIDLALAAYEAGIDAIIIQDIGLADILHRHLPALTLHASTQMAIYTPEAMKLAAELGMKRIVLPREYNLAEIRSQTALAHQLGMETEVFVHGALCVCYSGHCHLSRHLGGRSANRGACAQPCRMNYTVEGHGSLGLPLLSPKDISYLDNLSDLAAAGVDSFKIEGRMRSPEYVATAVNVFKRQLYGQTVSEQNRSDLLLAFNRGGSFSTSRLTGQRGRDFLSGDYAGNYGIELGRISAARPSDGTLTIKKLTETADGMMVPELRRGDVISIRLPGEGELASAPLGEVRHCGNNVIVKGFHPAVLRKLPFDAPVFLMRSEELNTRCLALHRPAHPVRLVLSEKAPHQYTLKIEIVKEVEHKDSVKQEIIDQQENIVDQENNAHRQDIAPDTGEPNISPGASAEVQYQSETNTTEIKPLPYERIKQQLSKLGNTGLKATEIVIYGEIELRVAELNEIRRRAVAILLKNIQVKTALTPEVPQAIRQSIAEEIQNLSEYSAKNGSVHGMNGITSGSKWLSLPGWRSGDKLPGETGAEGFILPLAALLRSTHQSLQKLFADYKIRVMVPAGARLALLAKGSQAYPEWRRLGLQGQVTAGAKLAALPDDDWWLWCDGNIANTATLNFFRRRGCRAFAPAGELGSTAEPAWQALVAAASPDLAALVLSGAEEAMLFEHCPIGFGQTGCQKCRRERLFILRDQRGRRLPFLPLPEQHCSGRLYAPLDESPARNLSCASQRITSDMQFSEVGQVHTDEKTKLAQMPKTKLIEVITMLPPLKRPAGTI</sequence>
<dbReference type="PROSITE" id="PS01276">
    <property type="entry name" value="PEPTIDASE_U32"/>
    <property type="match status" value="1"/>
</dbReference>
<dbReference type="InterPro" id="IPR001539">
    <property type="entry name" value="Peptidase_U32"/>
</dbReference>
<feature type="domain" description="Peptidase U32 collagenase" evidence="1">
    <location>
        <begin position="451"/>
        <end position="545"/>
    </location>
</feature>
<gene>
    <name evidence="2" type="ORF">B7R76_07270</name>
</gene>
<accession>A0A2J8B025</accession>